<name>A0A845MAU4_9PROT</name>
<dbReference type="CDD" id="cd00887">
    <property type="entry name" value="MoeA"/>
    <property type="match status" value="1"/>
</dbReference>
<dbReference type="Pfam" id="PF03454">
    <property type="entry name" value="MoeA_C"/>
    <property type="match status" value="1"/>
</dbReference>
<evidence type="ECO:0000256" key="4">
    <source>
        <dbReference type="ARBA" id="ARBA00010763"/>
    </source>
</evidence>
<dbReference type="InterPro" id="IPR005110">
    <property type="entry name" value="MoeA_linker/N"/>
</dbReference>
<dbReference type="Pfam" id="PF03453">
    <property type="entry name" value="MoeA_N"/>
    <property type="match status" value="1"/>
</dbReference>
<dbReference type="PANTHER" id="PTHR10192:SF5">
    <property type="entry name" value="GEPHYRIN"/>
    <property type="match status" value="1"/>
</dbReference>
<dbReference type="InterPro" id="IPR038987">
    <property type="entry name" value="MoeA-like"/>
</dbReference>
<keyword evidence="8 11" id="KW-0460">Magnesium</keyword>
<keyword evidence="9 11" id="KW-0501">Molybdenum cofactor biosynthesis</keyword>
<comment type="pathway">
    <text evidence="3 11">Cofactor biosynthesis; molybdopterin biosynthesis.</text>
</comment>
<proteinExistence type="inferred from homology"/>
<dbReference type="Proteomes" id="UP000445696">
    <property type="component" value="Unassembled WGS sequence"/>
</dbReference>
<comment type="similarity">
    <text evidence="4 11">Belongs to the MoeA family.</text>
</comment>
<dbReference type="Gene3D" id="3.40.980.10">
    <property type="entry name" value="MoaB/Mog-like domain"/>
    <property type="match status" value="1"/>
</dbReference>
<dbReference type="InterPro" id="IPR001453">
    <property type="entry name" value="MoaB/Mog_dom"/>
</dbReference>
<evidence type="ECO:0000256" key="6">
    <source>
        <dbReference type="ARBA" id="ARBA00022679"/>
    </source>
</evidence>
<dbReference type="SMART" id="SM00852">
    <property type="entry name" value="MoCF_biosynth"/>
    <property type="match status" value="1"/>
</dbReference>
<keyword evidence="5 11" id="KW-0500">Molybdenum</keyword>
<keyword evidence="6 11" id="KW-0808">Transferase</keyword>
<comment type="caution">
    <text evidence="13">The sequence shown here is derived from an EMBL/GenBank/DDBJ whole genome shotgun (WGS) entry which is preliminary data.</text>
</comment>
<evidence type="ECO:0000256" key="5">
    <source>
        <dbReference type="ARBA" id="ARBA00022505"/>
    </source>
</evidence>
<evidence type="ECO:0000256" key="1">
    <source>
        <dbReference type="ARBA" id="ARBA00001946"/>
    </source>
</evidence>
<comment type="catalytic activity">
    <reaction evidence="10">
        <text>adenylyl-molybdopterin + molybdate = Mo-molybdopterin + AMP + H(+)</text>
        <dbReference type="Rhea" id="RHEA:35047"/>
        <dbReference type="ChEBI" id="CHEBI:15378"/>
        <dbReference type="ChEBI" id="CHEBI:36264"/>
        <dbReference type="ChEBI" id="CHEBI:62727"/>
        <dbReference type="ChEBI" id="CHEBI:71302"/>
        <dbReference type="ChEBI" id="CHEBI:456215"/>
        <dbReference type="EC" id="2.10.1.1"/>
    </reaction>
</comment>
<dbReference type="Gene3D" id="3.90.105.10">
    <property type="entry name" value="Molybdopterin biosynthesis moea protein, domain 2"/>
    <property type="match status" value="1"/>
</dbReference>
<evidence type="ECO:0000256" key="7">
    <source>
        <dbReference type="ARBA" id="ARBA00022723"/>
    </source>
</evidence>
<dbReference type="EMBL" id="WTVA01000001">
    <property type="protein sequence ID" value="MZR20971.1"/>
    <property type="molecule type" value="Genomic_DNA"/>
</dbReference>
<protein>
    <recommendedName>
        <fullName evidence="11">Molybdopterin molybdenumtransferase</fullName>
        <ecNumber evidence="11">2.10.1.1</ecNumber>
    </recommendedName>
</protein>
<sequence length="404" mass="42696">MISVDEAREKILKEIRAVGTEVISISDAAGRVLAEDVRSRRTQPPAAMSAMDGFAVRAADVANVPAKLRIIGESAAGGSFDGELKAGEAVRIFTGAPLPPGADTIIIQEDTEFDGGTVTVKEGAAKGTYVRAAGLDFRDGDIGLRAPRIVTPRDIGLLAAMNVPWVTVRRKPRVALLSTGDELVRPGEPVGENQIISSNSLLVAALVDAAGGVPLDLGIARDTAASLREKVRDAGSADMLITLGGASVGDHDLIQPVLAKEGLSVDFWRIAMRPGKPLMFGNFAGIPMLGMPGNPVSSMICSYLFLIPALDALRGLPPRLPPRQKALLAHDLKQNDQREDYMRATIDGEEKGLPVVTLFPKQDSSMLSPLSAADCLVVRAPFAKALSKGAEIEIIPLHQPYPAV</sequence>
<dbReference type="InterPro" id="IPR008284">
    <property type="entry name" value="MoCF_biosynth_CS"/>
</dbReference>
<dbReference type="SUPFAM" id="SSF53218">
    <property type="entry name" value="Molybdenum cofactor biosynthesis proteins"/>
    <property type="match status" value="1"/>
</dbReference>
<evidence type="ECO:0000313" key="14">
    <source>
        <dbReference type="Proteomes" id="UP000445696"/>
    </source>
</evidence>
<dbReference type="GO" id="GO:0005829">
    <property type="term" value="C:cytosol"/>
    <property type="evidence" value="ECO:0007669"/>
    <property type="project" value="TreeGrafter"/>
</dbReference>
<evidence type="ECO:0000256" key="8">
    <source>
        <dbReference type="ARBA" id="ARBA00022842"/>
    </source>
</evidence>
<dbReference type="SUPFAM" id="SSF63882">
    <property type="entry name" value="MoeA N-terminal region -like"/>
    <property type="match status" value="1"/>
</dbReference>
<dbReference type="InterPro" id="IPR036135">
    <property type="entry name" value="MoeA_linker/N_sf"/>
</dbReference>
<reference evidence="13 14" key="1">
    <citation type="journal article" date="2014" name="Int. J. Syst. Evol. Microbiol.">
        <title>Sneathiella chungangensis sp. nov., isolated from a marine sand, and emended description of the genus Sneathiella.</title>
        <authorList>
            <person name="Siamphan C."/>
            <person name="Kim H."/>
            <person name="Lee J.S."/>
            <person name="Kim W."/>
        </authorList>
    </citation>
    <scope>NUCLEOTIDE SEQUENCE [LARGE SCALE GENOMIC DNA]</scope>
    <source>
        <strain evidence="13 14">KCTC 32476</strain>
    </source>
</reference>
<organism evidence="13 14">
    <name type="scientific">Sneathiella chungangensis</name>
    <dbReference type="NCBI Taxonomy" id="1418234"/>
    <lineage>
        <taxon>Bacteria</taxon>
        <taxon>Pseudomonadati</taxon>
        <taxon>Pseudomonadota</taxon>
        <taxon>Alphaproteobacteria</taxon>
        <taxon>Sneathiellales</taxon>
        <taxon>Sneathiellaceae</taxon>
        <taxon>Sneathiella</taxon>
    </lineage>
</organism>
<evidence type="ECO:0000313" key="13">
    <source>
        <dbReference type="EMBL" id="MZR20971.1"/>
    </source>
</evidence>
<dbReference type="GO" id="GO:0061599">
    <property type="term" value="F:molybdopterin molybdotransferase activity"/>
    <property type="evidence" value="ECO:0007669"/>
    <property type="project" value="UniProtKB-UniRule"/>
</dbReference>
<dbReference type="InterPro" id="IPR036425">
    <property type="entry name" value="MoaB/Mog-like_dom_sf"/>
</dbReference>
<evidence type="ECO:0000259" key="12">
    <source>
        <dbReference type="SMART" id="SM00852"/>
    </source>
</evidence>
<comment type="cofactor">
    <cofactor evidence="1 11">
        <name>Mg(2+)</name>
        <dbReference type="ChEBI" id="CHEBI:18420"/>
    </cofactor>
</comment>
<dbReference type="InterPro" id="IPR036688">
    <property type="entry name" value="MoeA_C_domain_IV_sf"/>
</dbReference>
<dbReference type="PANTHER" id="PTHR10192">
    <property type="entry name" value="MOLYBDOPTERIN BIOSYNTHESIS PROTEIN"/>
    <property type="match status" value="1"/>
</dbReference>
<evidence type="ECO:0000256" key="3">
    <source>
        <dbReference type="ARBA" id="ARBA00005046"/>
    </source>
</evidence>
<dbReference type="FunFam" id="3.40.980.10:FF:000004">
    <property type="entry name" value="Molybdopterin molybdenumtransferase"/>
    <property type="match status" value="1"/>
</dbReference>
<dbReference type="EC" id="2.10.1.1" evidence="11"/>
<dbReference type="PROSITE" id="PS01079">
    <property type="entry name" value="MOCF_BIOSYNTHESIS_2"/>
    <property type="match status" value="1"/>
</dbReference>
<evidence type="ECO:0000256" key="11">
    <source>
        <dbReference type="RuleBase" id="RU365090"/>
    </source>
</evidence>
<accession>A0A845MAU4</accession>
<dbReference type="UniPathway" id="UPA00344"/>
<dbReference type="RefSeq" id="WP_161337387.1">
    <property type="nucleotide sequence ID" value="NZ_JBHSDG010000002.1"/>
</dbReference>
<dbReference type="SUPFAM" id="SSF63867">
    <property type="entry name" value="MoeA C-terminal domain-like"/>
    <property type="match status" value="1"/>
</dbReference>
<comment type="function">
    <text evidence="2 11">Catalyzes the insertion of molybdate into adenylated molybdopterin with the concomitant release of AMP.</text>
</comment>
<dbReference type="InterPro" id="IPR005111">
    <property type="entry name" value="MoeA_C_domain_IV"/>
</dbReference>
<dbReference type="NCBIfam" id="NF045515">
    <property type="entry name" value="Glp_gephyrin"/>
    <property type="match status" value="1"/>
</dbReference>
<dbReference type="GO" id="GO:0046872">
    <property type="term" value="F:metal ion binding"/>
    <property type="evidence" value="ECO:0007669"/>
    <property type="project" value="UniProtKB-UniRule"/>
</dbReference>
<keyword evidence="7 11" id="KW-0479">Metal-binding</keyword>
<evidence type="ECO:0000256" key="2">
    <source>
        <dbReference type="ARBA" id="ARBA00002901"/>
    </source>
</evidence>
<feature type="domain" description="MoaB/Mog" evidence="12">
    <location>
        <begin position="175"/>
        <end position="312"/>
    </location>
</feature>
<keyword evidence="14" id="KW-1185">Reference proteome</keyword>
<dbReference type="OrthoDB" id="9804758at2"/>
<evidence type="ECO:0000256" key="10">
    <source>
        <dbReference type="ARBA" id="ARBA00047317"/>
    </source>
</evidence>
<dbReference type="Gene3D" id="2.170.190.11">
    <property type="entry name" value="Molybdopterin biosynthesis moea protein, domain 3"/>
    <property type="match status" value="1"/>
</dbReference>
<gene>
    <name evidence="13" type="ORF">GQF03_01345</name>
</gene>
<evidence type="ECO:0000256" key="9">
    <source>
        <dbReference type="ARBA" id="ARBA00023150"/>
    </source>
</evidence>
<dbReference type="AlphaFoldDB" id="A0A845MAU4"/>
<dbReference type="Pfam" id="PF00994">
    <property type="entry name" value="MoCF_biosynth"/>
    <property type="match status" value="1"/>
</dbReference>
<dbReference type="Gene3D" id="2.40.340.10">
    <property type="entry name" value="MoeA, C-terminal, domain IV"/>
    <property type="match status" value="1"/>
</dbReference>
<dbReference type="GO" id="GO:0006777">
    <property type="term" value="P:Mo-molybdopterin cofactor biosynthetic process"/>
    <property type="evidence" value="ECO:0007669"/>
    <property type="project" value="UniProtKB-UniRule"/>
</dbReference>